<dbReference type="EMBL" id="BRXU01000024">
    <property type="protein sequence ID" value="GLC58708.1"/>
    <property type="molecule type" value="Genomic_DNA"/>
</dbReference>
<dbReference type="Proteomes" id="UP001165080">
    <property type="component" value="Unassembled WGS sequence"/>
</dbReference>
<accession>A0A9W6F717</accession>
<keyword evidence="2" id="KW-1185">Reference proteome</keyword>
<comment type="caution">
    <text evidence="1">The sequence shown here is derived from an EMBL/GenBank/DDBJ whole genome shotgun (WGS) entry which is preliminary data.</text>
</comment>
<evidence type="ECO:0000313" key="2">
    <source>
        <dbReference type="Proteomes" id="UP001165080"/>
    </source>
</evidence>
<organism evidence="1 2">
    <name type="scientific">Pleodorina starrii</name>
    <dbReference type="NCBI Taxonomy" id="330485"/>
    <lineage>
        <taxon>Eukaryota</taxon>
        <taxon>Viridiplantae</taxon>
        <taxon>Chlorophyta</taxon>
        <taxon>core chlorophytes</taxon>
        <taxon>Chlorophyceae</taxon>
        <taxon>CS clade</taxon>
        <taxon>Chlamydomonadales</taxon>
        <taxon>Volvocaceae</taxon>
        <taxon>Pleodorina</taxon>
    </lineage>
</organism>
<protein>
    <submittedName>
        <fullName evidence="1">Uncharacterized protein</fullName>
    </submittedName>
</protein>
<gene>
    <name evidence="1" type="primary">PLESTMB000371</name>
    <name evidence="1" type="ORF">PLESTB_001392200</name>
</gene>
<name>A0A9W6F717_9CHLO</name>
<evidence type="ECO:0000313" key="1">
    <source>
        <dbReference type="EMBL" id="GLC58708.1"/>
    </source>
</evidence>
<reference evidence="1 2" key="1">
    <citation type="journal article" date="2023" name="Commun. Biol.">
        <title>Reorganization of the ancestral sex-determining regions during the evolution of trioecy in Pleodorina starrii.</title>
        <authorList>
            <person name="Takahashi K."/>
            <person name="Suzuki S."/>
            <person name="Kawai-Toyooka H."/>
            <person name="Yamamoto K."/>
            <person name="Hamaji T."/>
            <person name="Ootsuki R."/>
            <person name="Yamaguchi H."/>
            <person name="Kawachi M."/>
            <person name="Higashiyama T."/>
            <person name="Nozaki H."/>
        </authorList>
    </citation>
    <scope>NUCLEOTIDE SEQUENCE [LARGE SCALE GENOMIC DNA]</scope>
    <source>
        <strain evidence="1 2">NIES-4479</strain>
    </source>
</reference>
<dbReference type="AlphaFoldDB" id="A0A9W6F717"/>
<sequence length="197" mass="21565">MSTRGRVGPFMQLTGEALDEYILIGTLVPLLNFPPDTCDTSTLAQPEDMKYCTTSKMSGHEGGCWSAVGRPANDRSLYISLPPNSWEPHAERVPERQGRRKDAVRSLAFATKSVSKPADERDLRDLSPVAAPEVQLESDSLATLLDRTGIDWSIRSNEGDDVMRALLGDLDAIESPARGPQPVLTRSNTWIANPMAD</sequence>
<proteinExistence type="predicted"/>